<feature type="transmembrane region" description="Helical" evidence="8">
    <location>
        <begin position="196"/>
        <end position="213"/>
    </location>
</feature>
<feature type="transmembrane region" description="Helical" evidence="8">
    <location>
        <begin position="406"/>
        <end position="424"/>
    </location>
</feature>
<feature type="transmembrane region" description="Helical" evidence="8">
    <location>
        <begin position="375"/>
        <end position="394"/>
    </location>
</feature>
<feature type="transmembrane region" description="Helical" evidence="8">
    <location>
        <begin position="430"/>
        <end position="448"/>
    </location>
</feature>
<dbReference type="AlphaFoldDB" id="A0A9P5XTB0"/>
<dbReference type="InterPro" id="IPR036259">
    <property type="entry name" value="MFS_trans_sf"/>
</dbReference>
<evidence type="ECO:0000259" key="9">
    <source>
        <dbReference type="PROSITE" id="PS50850"/>
    </source>
</evidence>
<dbReference type="FunFam" id="1.20.1250.20:FF:000286">
    <property type="entry name" value="MFS efflux transporter"/>
    <property type="match status" value="1"/>
</dbReference>
<dbReference type="GO" id="GO:0016020">
    <property type="term" value="C:membrane"/>
    <property type="evidence" value="ECO:0007669"/>
    <property type="project" value="TreeGrafter"/>
</dbReference>
<feature type="domain" description="Major facilitator superfamily (MFS) profile" evidence="9">
    <location>
        <begin position="133"/>
        <end position="517"/>
    </location>
</feature>
<evidence type="ECO:0000256" key="8">
    <source>
        <dbReference type="SAM" id="Phobius"/>
    </source>
</evidence>
<evidence type="ECO:0000256" key="5">
    <source>
        <dbReference type="ARBA" id="ARBA00022989"/>
    </source>
</evidence>
<dbReference type="InterPro" id="IPR020846">
    <property type="entry name" value="MFS_dom"/>
</dbReference>
<gene>
    <name evidence="10" type="ORF">BDZ94DRAFT_1204382</name>
</gene>
<accession>A0A9P5XTB0</accession>
<dbReference type="GO" id="GO:0022857">
    <property type="term" value="F:transmembrane transporter activity"/>
    <property type="evidence" value="ECO:0007669"/>
    <property type="project" value="InterPro"/>
</dbReference>
<feature type="transmembrane region" description="Helical" evidence="8">
    <location>
        <begin position="285"/>
        <end position="305"/>
    </location>
</feature>
<proteinExistence type="inferred from homology"/>
<comment type="similarity">
    <text evidence="2">Belongs to the major facilitator superfamily.</text>
</comment>
<feature type="compositionally biased region" description="Polar residues" evidence="7">
    <location>
        <begin position="88"/>
        <end position="97"/>
    </location>
</feature>
<protein>
    <submittedName>
        <fullName evidence="10">Major facilitator superfamily domain-containing protein</fullName>
    </submittedName>
</protein>
<keyword evidence="4 8" id="KW-0812">Transmembrane</keyword>
<feature type="transmembrane region" description="Helical" evidence="8">
    <location>
        <begin position="460"/>
        <end position="482"/>
    </location>
</feature>
<evidence type="ECO:0000313" key="11">
    <source>
        <dbReference type="Proteomes" id="UP000807353"/>
    </source>
</evidence>
<reference evidence="10" key="1">
    <citation type="submission" date="2020-11" db="EMBL/GenBank/DDBJ databases">
        <authorList>
            <consortium name="DOE Joint Genome Institute"/>
            <person name="Ahrendt S."/>
            <person name="Riley R."/>
            <person name="Andreopoulos W."/>
            <person name="Labutti K."/>
            <person name="Pangilinan J."/>
            <person name="Ruiz-Duenas F.J."/>
            <person name="Barrasa J.M."/>
            <person name="Sanchez-Garcia M."/>
            <person name="Camarero S."/>
            <person name="Miyauchi S."/>
            <person name="Serrano A."/>
            <person name="Linde D."/>
            <person name="Babiker R."/>
            <person name="Drula E."/>
            <person name="Ayuso-Fernandez I."/>
            <person name="Pacheco R."/>
            <person name="Padilla G."/>
            <person name="Ferreira P."/>
            <person name="Barriuso J."/>
            <person name="Kellner H."/>
            <person name="Castanera R."/>
            <person name="Alfaro M."/>
            <person name="Ramirez L."/>
            <person name="Pisabarro A.G."/>
            <person name="Kuo A."/>
            <person name="Tritt A."/>
            <person name="Lipzen A."/>
            <person name="He G."/>
            <person name="Yan M."/>
            <person name="Ng V."/>
            <person name="Cullen D."/>
            <person name="Martin F."/>
            <person name="Rosso M.-N."/>
            <person name="Henrissat B."/>
            <person name="Hibbett D."/>
            <person name="Martinez A.T."/>
            <person name="Grigoriev I.V."/>
        </authorList>
    </citation>
    <scope>NUCLEOTIDE SEQUENCE</scope>
    <source>
        <strain evidence="10">CBS 247.69</strain>
    </source>
</reference>
<evidence type="ECO:0000313" key="10">
    <source>
        <dbReference type="EMBL" id="KAF9456465.1"/>
    </source>
</evidence>
<organism evidence="10 11">
    <name type="scientific">Collybia nuda</name>
    <dbReference type="NCBI Taxonomy" id="64659"/>
    <lineage>
        <taxon>Eukaryota</taxon>
        <taxon>Fungi</taxon>
        <taxon>Dikarya</taxon>
        <taxon>Basidiomycota</taxon>
        <taxon>Agaricomycotina</taxon>
        <taxon>Agaricomycetes</taxon>
        <taxon>Agaricomycetidae</taxon>
        <taxon>Agaricales</taxon>
        <taxon>Tricholomatineae</taxon>
        <taxon>Clitocybaceae</taxon>
        <taxon>Collybia</taxon>
    </lineage>
</organism>
<evidence type="ECO:0000256" key="4">
    <source>
        <dbReference type="ARBA" id="ARBA00022692"/>
    </source>
</evidence>
<feature type="compositionally biased region" description="Basic and acidic residues" evidence="7">
    <location>
        <begin position="25"/>
        <end position="39"/>
    </location>
</feature>
<keyword evidence="3" id="KW-0813">Transport</keyword>
<evidence type="ECO:0000256" key="7">
    <source>
        <dbReference type="SAM" id="MobiDB-lite"/>
    </source>
</evidence>
<feature type="transmembrane region" description="Helical" evidence="8">
    <location>
        <begin position="494"/>
        <end position="513"/>
    </location>
</feature>
<dbReference type="Pfam" id="PF07690">
    <property type="entry name" value="MFS_1"/>
    <property type="match status" value="1"/>
</dbReference>
<keyword evidence="11" id="KW-1185">Reference proteome</keyword>
<dbReference type="PROSITE" id="PS50850">
    <property type="entry name" value="MFS"/>
    <property type="match status" value="1"/>
</dbReference>
<evidence type="ECO:0000256" key="2">
    <source>
        <dbReference type="ARBA" id="ARBA00008335"/>
    </source>
</evidence>
<keyword evidence="6 8" id="KW-0472">Membrane</keyword>
<evidence type="ECO:0000256" key="6">
    <source>
        <dbReference type="ARBA" id="ARBA00023136"/>
    </source>
</evidence>
<comment type="caution">
    <text evidence="10">The sequence shown here is derived from an EMBL/GenBank/DDBJ whole genome shotgun (WGS) entry which is preliminary data.</text>
</comment>
<comment type="subcellular location">
    <subcellularLocation>
        <location evidence="1">Endomembrane system</location>
        <topology evidence="1">Multi-pass membrane protein</topology>
    </subcellularLocation>
</comment>
<dbReference type="InterPro" id="IPR011701">
    <property type="entry name" value="MFS"/>
</dbReference>
<sequence>MTSIPSSVLGPLVYPPQTHGPKSNKTHETLRDSSPEKSALDSWPPVDSKNVIYEMNTVPTHHSGRTRRPSAITRTSSATNVGGEENPKVSTPPDTNSLARVSGTSLPVLPFGSANPSVSKLAEKQCRRNSIIQFIALCWCIYVEGWNDGSTGPLLPVFQRDYHIGFSIVSLYFVSNCAGFMIAAAVNVWLNDRVGLGKIMVLGAVCQLAAYIMQAPGPPFAVMVIANAFAGFGMSLQNAQANGYIGSLKKNMRTKIGIFHATYGLGAFTSPFAATYFSGTKHWSFHYLISAIMAVSNTLALILVFRLKPMDQLLAEAGQDPDEANTSKDNNFRQIFGLKAVHLLAAFSLIYIGIEVTLGGWIVTFVIHERGGGHSAGYISSGFFGGLTLGRIGLMWFNKLVGEHRVIFIYSLITIGLEITIWFVPSIIENAVAVSFIGLVLGPMYPILVSQASRVLPRRLLTVCLGWITGIGIAGSAALPFLTGLLSSRFGIRALQPLLVTMMCAMLIIWAFVPKSIRRVD</sequence>
<dbReference type="InterPro" id="IPR051788">
    <property type="entry name" value="MFS_Transporter"/>
</dbReference>
<keyword evidence="5 8" id="KW-1133">Transmembrane helix</keyword>
<evidence type="ECO:0000256" key="1">
    <source>
        <dbReference type="ARBA" id="ARBA00004127"/>
    </source>
</evidence>
<dbReference type="Proteomes" id="UP000807353">
    <property type="component" value="Unassembled WGS sequence"/>
</dbReference>
<evidence type="ECO:0000256" key="3">
    <source>
        <dbReference type="ARBA" id="ARBA00022448"/>
    </source>
</evidence>
<feature type="region of interest" description="Disordered" evidence="7">
    <location>
        <begin position="1"/>
        <end position="97"/>
    </location>
</feature>
<feature type="transmembrane region" description="Helical" evidence="8">
    <location>
        <begin position="340"/>
        <end position="363"/>
    </location>
</feature>
<name>A0A9P5XTB0_9AGAR</name>
<feature type="transmembrane region" description="Helical" evidence="8">
    <location>
        <begin position="219"/>
        <end position="236"/>
    </location>
</feature>
<feature type="transmembrane region" description="Helical" evidence="8">
    <location>
        <begin position="166"/>
        <end position="189"/>
    </location>
</feature>
<dbReference type="OrthoDB" id="413079at2759"/>
<dbReference type="Gene3D" id="1.20.1250.20">
    <property type="entry name" value="MFS general substrate transporter like domains"/>
    <property type="match status" value="2"/>
</dbReference>
<dbReference type="SUPFAM" id="SSF103473">
    <property type="entry name" value="MFS general substrate transporter"/>
    <property type="match status" value="1"/>
</dbReference>
<dbReference type="PANTHER" id="PTHR23514">
    <property type="entry name" value="BYPASS OF STOP CODON PROTEIN 6"/>
    <property type="match status" value="1"/>
</dbReference>
<dbReference type="EMBL" id="MU150423">
    <property type="protein sequence ID" value="KAF9456465.1"/>
    <property type="molecule type" value="Genomic_DNA"/>
</dbReference>
<dbReference type="PANTHER" id="PTHR23514:SF3">
    <property type="entry name" value="BYPASS OF STOP CODON PROTEIN 6"/>
    <property type="match status" value="1"/>
</dbReference>
<feature type="transmembrane region" description="Helical" evidence="8">
    <location>
        <begin position="257"/>
        <end position="279"/>
    </location>
</feature>
<dbReference type="GO" id="GO:0012505">
    <property type="term" value="C:endomembrane system"/>
    <property type="evidence" value="ECO:0007669"/>
    <property type="project" value="UniProtKB-SubCell"/>
</dbReference>